<feature type="binding site" evidence="3">
    <location>
        <position position="40"/>
    </location>
    <ligand>
        <name>a divalent metal cation</name>
        <dbReference type="ChEBI" id="CHEBI:60240"/>
    </ligand>
</feature>
<dbReference type="AlphaFoldDB" id="A0A930XTV0"/>
<protein>
    <submittedName>
        <fullName evidence="4">Damage-inducible protein DinB</fullName>
    </submittedName>
</protein>
<accession>A0A930XTV0</accession>
<evidence type="ECO:0000256" key="1">
    <source>
        <dbReference type="ARBA" id="ARBA00008635"/>
    </source>
</evidence>
<dbReference type="PANTHER" id="PTHR37302:SF3">
    <property type="entry name" value="DAMAGE-INDUCIBLE PROTEIN DINB"/>
    <property type="match status" value="1"/>
</dbReference>
<dbReference type="Pfam" id="PF05163">
    <property type="entry name" value="DinB"/>
    <property type="match status" value="1"/>
</dbReference>
<sequence length="151" mass="17842">MTTFFKELLEYNYHFNQFLIRKLSKNSGETTGKAILLQNHVINAHQICNSRILNEIAFGVFQIHSLNELKQLNTQNYQKTLEIILTKEFSQVIEYTNTKEQTFTNSLRDILFHIINHPNYHRAQIATECRQNGLKPLVCDYIFYNQESKNN</sequence>
<keyword evidence="2 3" id="KW-0479">Metal-binding</keyword>
<organism evidence="4 5">
    <name type="scientific">Flavobacterium soyangense</name>
    <dbReference type="NCBI Taxonomy" id="2023265"/>
    <lineage>
        <taxon>Bacteria</taxon>
        <taxon>Pseudomonadati</taxon>
        <taxon>Bacteroidota</taxon>
        <taxon>Flavobacteriia</taxon>
        <taxon>Flavobacteriales</taxon>
        <taxon>Flavobacteriaceae</taxon>
        <taxon>Flavobacterium</taxon>
    </lineage>
</organism>
<evidence type="ECO:0000313" key="5">
    <source>
        <dbReference type="Proteomes" id="UP000646211"/>
    </source>
</evidence>
<name>A0A930XTV0_9FLAO</name>
<gene>
    <name evidence="4" type="ORF">IR213_04640</name>
</gene>
<proteinExistence type="inferred from homology"/>
<dbReference type="PANTHER" id="PTHR37302">
    <property type="entry name" value="SLR1116 PROTEIN"/>
    <property type="match status" value="1"/>
</dbReference>
<keyword evidence="5" id="KW-1185">Reference proteome</keyword>
<dbReference type="InterPro" id="IPR034660">
    <property type="entry name" value="DinB/YfiT-like"/>
</dbReference>
<feature type="binding site" evidence="3">
    <location>
        <position position="121"/>
    </location>
    <ligand>
        <name>a divalent metal cation</name>
        <dbReference type="ChEBI" id="CHEBI:60240"/>
    </ligand>
</feature>
<reference evidence="4" key="1">
    <citation type="submission" date="2020-11" db="EMBL/GenBank/DDBJ databases">
        <title>Genome of Flavobacterium soyangense.</title>
        <authorList>
            <person name="Liu Q."/>
            <person name="Xin Y.-H."/>
        </authorList>
    </citation>
    <scope>NUCLEOTIDE SEQUENCE</scope>
    <source>
        <strain evidence="4">CGMCC 1.13493</strain>
    </source>
</reference>
<comment type="similarity">
    <text evidence="1">Belongs to the DinB family.</text>
</comment>
<dbReference type="Proteomes" id="UP000646211">
    <property type="component" value="Unassembled WGS sequence"/>
</dbReference>
<evidence type="ECO:0000256" key="2">
    <source>
        <dbReference type="ARBA" id="ARBA00022723"/>
    </source>
</evidence>
<comment type="caution">
    <text evidence="4">The sequence shown here is derived from an EMBL/GenBank/DDBJ whole genome shotgun (WGS) entry which is preliminary data.</text>
</comment>
<dbReference type="EMBL" id="JADHEC010000006">
    <property type="protein sequence ID" value="MBF2707880.1"/>
    <property type="molecule type" value="Genomic_DNA"/>
</dbReference>
<dbReference type="RefSeq" id="WP_194311138.1">
    <property type="nucleotide sequence ID" value="NZ_JADHEC010000006.1"/>
</dbReference>
<dbReference type="GO" id="GO:0046872">
    <property type="term" value="F:metal ion binding"/>
    <property type="evidence" value="ECO:0007669"/>
    <property type="project" value="UniProtKB-KW"/>
</dbReference>
<dbReference type="Gene3D" id="1.20.120.450">
    <property type="entry name" value="dinb family like domain"/>
    <property type="match status" value="1"/>
</dbReference>
<dbReference type="SUPFAM" id="SSF109854">
    <property type="entry name" value="DinB/YfiT-like putative metalloenzymes"/>
    <property type="match status" value="1"/>
</dbReference>
<feature type="binding site" evidence="3">
    <location>
        <position position="117"/>
    </location>
    <ligand>
        <name>a divalent metal cation</name>
        <dbReference type="ChEBI" id="CHEBI:60240"/>
    </ligand>
</feature>
<evidence type="ECO:0000256" key="3">
    <source>
        <dbReference type="PIRSR" id="PIRSR607837-1"/>
    </source>
</evidence>
<dbReference type="InterPro" id="IPR007837">
    <property type="entry name" value="DinB"/>
</dbReference>
<evidence type="ECO:0000313" key="4">
    <source>
        <dbReference type="EMBL" id="MBF2707880.1"/>
    </source>
</evidence>